<dbReference type="SUPFAM" id="SSF47741">
    <property type="entry name" value="CO dehydrogenase ISP C-domain like"/>
    <property type="match status" value="1"/>
</dbReference>
<dbReference type="InterPro" id="IPR051452">
    <property type="entry name" value="Diverse_Oxidoreductases"/>
</dbReference>
<evidence type="ECO:0000259" key="5">
    <source>
        <dbReference type="Pfam" id="PF01799"/>
    </source>
</evidence>
<accession>A0A381ZNB7</accession>
<dbReference type="AlphaFoldDB" id="A0A381ZNB7"/>
<feature type="non-terminal residue" evidence="6">
    <location>
        <position position="1"/>
    </location>
</feature>
<evidence type="ECO:0000256" key="2">
    <source>
        <dbReference type="ARBA" id="ARBA00022723"/>
    </source>
</evidence>
<keyword evidence="2" id="KW-0479">Metal-binding</keyword>
<evidence type="ECO:0000313" key="6">
    <source>
        <dbReference type="EMBL" id="SVA90227.1"/>
    </source>
</evidence>
<protein>
    <recommendedName>
        <fullName evidence="5">[2Fe-2S]-binding domain-containing protein</fullName>
    </recommendedName>
</protein>
<dbReference type="InterPro" id="IPR036884">
    <property type="entry name" value="2Fe-2S-bd_dom_sf"/>
</dbReference>
<dbReference type="Gene3D" id="1.10.150.120">
    <property type="entry name" value="[2Fe-2S]-binding domain"/>
    <property type="match status" value="1"/>
</dbReference>
<dbReference type="PANTHER" id="PTHR44379:SF2">
    <property type="entry name" value="BLR6218 PROTEIN"/>
    <property type="match status" value="1"/>
</dbReference>
<dbReference type="GO" id="GO:0016491">
    <property type="term" value="F:oxidoreductase activity"/>
    <property type="evidence" value="ECO:0007669"/>
    <property type="project" value="InterPro"/>
</dbReference>
<sequence length="103" mass="10866">VNGESTLSCVRPVADFVDQKVVTIEGLAEDAVGRSVQQAFIEEGAAQCGYCTPGIVIATTALLNQISQPTPADINGALDRHLCRCGSQPRVLAAIQQVIDRDT</sequence>
<reference evidence="6" key="1">
    <citation type="submission" date="2018-05" db="EMBL/GenBank/DDBJ databases">
        <authorList>
            <person name="Lanie J.A."/>
            <person name="Ng W.-L."/>
            <person name="Kazmierczak K.M."/>
            <person name="Andrzejewski T.M."/>
            <person name="Davidsen T.M."/>
            <person name="Wayne K.J."/>
            <person name="Tettelin H."/>
            <person name="Glass J.I."/>
            <person name="Rusch D."/>
            <person name="Podicherti R."/>
            <person name="Tsui H.-C.T."/>
            <person name="Winkler M.E."/>
        </authorList>
    </citation>
    <scope>NUCLEOTIDE SEQUENCE</scope>
</reference>
<dbReference type="GO" id="GO:0046872">
    <property type="term" value="F:metal ion binding"/>
    <property type="evidence" value="ECO:0007669"/>
    <property type="project" value="UniProtKB-KW"/>
</dbReference>
<dbReference type="PANTHER" id="PTHR44379">
    <property type="entry name" value="OXIDOREDUCTASE WITH IRON-SULFUR SUBUNIT"/>
    <property type="match status" value="1"/>
</dbReference>
<keyword evidence="1" id="KW-0001">2Fe-2S</keyword>
<evidence type="ECO:0000256" key="3">
    <source>
        <dbReference type="ARBA" id="ARBA00023004"/>
    </source>
</evidence>
<evidence type="ECO:0000256" key="1">
    <source>
        <dbReference type="ARBA" id="ARBA00022714"/>
    </source>
</evidence>
<dbReference type="SUPFAM" id="SSF54292">
    <property type="entry name" value="2Fe-2S ferredoxin-like"/>
    <property type="match status" value="1"/>
</dbReference>
<feature type="domain" description="[2Fe-2S]-binding" evidence="5">
    <location>
        <begin position="23"/>
        <end position="96"/>
    </location>
</feature>
<keyword evidence="4" id="KW-0411">Iron-sulfur</keyword>
<proteinExistence type="predicted"/>
<organism evidence="6">
    <name type="scientific">marine metagenome</name>
    <dbReference type="NCBI Taxonomy" id="408172"/>
    <lineage>
        <taxon>unclassified sequences</taxon>
        <taxon>metagenomes</taxon>
        <taxon>ecological metagenomes</taxon>
    </lineage>
</organism>
<name>A0A381ZNB7_9ZZZZ</name>
<dbReference type="InterPro" id="IPR002888">
    <property type="entry name" value="2Fe-2S-bd"/>
</dbReference>
<gene>
    <name evidence="6" type="ORF">METZ01_LOCUS143081</name>
</gene>
<keyword evidence="3" id="KW-0408">Iron</keyword>
<dbReference type="Pfam" id="PF01799">
    <property type="entry name" value="Fer2_2"/>
    <property type="match status" value="1"/>
</dbReference>
<dbReference type="EMBL" id="UINC01021832">
    <property type="protein sequence ID" value="SVA90227.1"/>
    <property type="molecule type" value="Genomic_DNA"/>
</dbReference>
<dbReference type="InterPro" id="IPR036010">
    <property type="entry name" value="2Fe-2S_ferredoxin-like_sf"/>
</dbReference>
<evidence type="ECO:0000256" key="4">
    <source>
        <dbReference type="ARBA" id="ARBA00023014"/>
    </source>
</evidence>
<dbReference type="GO" id="GO:0051537">
    <property type="term" value="F:2 iron, 2 sulfur cluster binding"/>
    <property type="evidence" value="ECO:0007669"/>
    <property type="project" value="UniProtKB-KW"/>
</dbReference>